<dbReference type="InterPro" id="IPR008278">
    <property type="entry name" value="4-PPantetheinyl_Trfase_dom"/>
</dbReference>
<organism evidence="5 6">
    <name type="scientific">Bacillus thuringiensis serovar navarrensis</name>
    <dbReference type="NCBI Taxonomy" id="339658"/>
    <lineage>
        <taxon>Bacteria</taxon>
        <taxon>Bacillati</taxon>
        <taxon>Bacillota</taxon>
        <taxon>Bacilli</taxon>
        <taxon>Bacillales</taxon>
        <taxon>Bacillaceae</taxon>
        <taxon>Bacillus</taxon>
        <taxon>Bacillus cereus group</taxon>
    </lineage>
</organism>
<dbReference type="InterPro" id="IPR037143">
    <property type="entry name" value="4-PPantetheinyl_Trfase_dom_sf"/>
</dbReference>
<dbReference type="PANTHER" id="PTHR12215:SF10">
    <property type="entry name" value="L-AMINOADIPATE-SEMIALDEHYDE DEHYDROGENASE-PHOSPHOPANTETHEINYL TRANSFERASE"/>
    <property type="match status" value="1"/>
</dbReference>
<reference evidence="5 6" key="1">
    <citation type="submission" date="2016-10" db="EMBL/GenBank/DDBJ databases">
        <title>Comparative genomics of Bacillus thuringiensis reveals a path to pathogens against multiple invertebrate hosts.</title>
        <authorList>
            <person name="Zheng J."/>
            <person name="Gao Q."/>
            <person name="Liu H."/>
            <person name="Peng D."/>
            <person name="Ruan L."/>
            <person name="Sun M."/>
        </authorList>
    </citation>
    <scope>NUCLEOTIDE SEQUENCE [LARGE SCALE GENOMIC DNA]</scope>
    <source>
        <strain evidence="5">BGSC 4BM1</strain>
    </source>
</reference>
<accession>A0A243ANU5</accession>
<keyword evidence="2" id="KW-0808">Transferase</keyword>
<dbReference type="SUPFAM" id="SSF56214">
    <property type="entry name" value="4'-phosphopantetheinyl transferase"/>
    <property type="match status" value="2"/>
</dbReference>
<dbReference type="RefSeq" id="WP_000335226.1">
    <property type="nucleotide sequence ID" value="NZ_NFDG01000025.1"/>
</dbReference>
<proteinExistence type="inferred from homology"/>
<dbReference type="AlphaFoldDB" id="A0A243ANU5"/>
<comment type="similarity">
    <text evidence="1">Belongs to the P-Pant transferase superfamily. Gsp/Sfp/HetI/AcpT family.</text>
</comment>
<protein>
    <submittedName>
        <fullName evidence="5">Peptide transporter</fullName>
    </submittedName>
</protein>
<dbReference type="Proteomes" id="UP000194860">
    <property type="component" value="Unassembled WGS sequence"/>
</dbReference>
<evidence type="ECO:0000313" key="6">
    <source>
        <dbReference type="Proteomes" id="UP000194860"/>
    </source>
</evidence>
<feature type="domain" description="4'-phosphopantetheinyl transferase" evidence="3">
    <location>
        <begin position="104"/>
        <end position="190"/>
    </location>
</feature>
<dbReference type="Pfam" id="PF01648">
    <property type="entry name" value="ACPS"/>
    <property type="match status" value="1"/>
</dbReference>
<evidence type="ECO:0000259" key="4">
    <source>
        <dbReference type="Pfam" id="PF22624"/>
    </source>
</evidence>
<dbReference type="InterPro" id="IPR055066">
    <property type="entry name" value="AASDHPPT_N"/>
</dbReference>
<feature type="domain" description="4'-phosphopantetheinyl transferase N-terminal" evidence="4">
    <location>
        <begin position="17"/>
        <end position="99"/>
    </location>
</feature>
<dbReference type="GO" id="GO:0019878">
    <property type="term" value="P:lysine biosynthetic process via aminoadipic acid"/>
    <property type="evidence" value="ECO:0007669"/>
    <property type="project" value="TreeGrafter"/>
</dbReference>
<evidence type="ECO:0000256" key="2">
    <source>
        <dbReference type="ARBA" id="ARBA00022679"/>
    </source>
</evidence>
<dbReference type="GO" id="GO:0005829">
    <property type="term" value="C:cytosol"/>
    <property type="evidence" value="ECO:0007669"/>
    <property type="project" value="TreeGrafter"/>
</dbReference>
<evidence type="ECO:0000313" key="5">
    <source>
        <dbReference type="EMBL" id="OTY28105.1"/>
    </source>
</evidence>
<comment type="caution">
    <text evidence="5">The sequence shown here is derived from an EMBL/GenBank/DDBJ whole genome shotgun (WGS) entry which is preliminary data.</text>
</comment>
<dbReference type="GO" id="GO:0008897">
    <property type="term" value="F:holo-[acyl-carrier-protein] synthase activity"/>
    <property type="evidence" value="ECO:0007669"/>
    <property type="project" value="InterPro"/>
</dbReference>
<evidence type="ECO:0000259" key="3">
    <source>
        <dbReference type="Pfam" id="PF01648"/>
    </source>
</evidence>
<sequence length="217" mass="25582">MCKLYFASVTDRIDNPKFELMQTFVSNEKQEKIKRYRFDIDKKLSLYAELLTRTIICRNMDIENKDIVFDITYYGKPMLRSVSKFEFNISHTRNAIAVAISDYPIGVDIELIKNAELNIAERFFNNNEISYITENTSYQDKRFYEIWTKKEAYIKCIGKGLSMNLNSFNSLDHKIPSYFYNVNRAEYVISVCNGMREIELIELSERDIEDQSLSVLL</sequence>
<dbReference type="EMBL" id="NFDG01000025">
    <property type="protein sequence ID" value="OTY28105.1"/>
    <property type="molecule type" value="Genomic_DNA"/>
</dbReference>
<dbReference type="InterPro" id="IPR050559">
    <property type="entry name" value="P-Pant_transferase_sf"/>
</dbReference>
<evidence type="ECO:0000256" key="1">
    <source>
        <dbReference type="ARBA" id="ARBA00010990"/>
    </source>
</evidence>
<gene>
    <name evidence="5" type="ORF">BK732_03530</name>
</gene>
<dbReference type="PANTHER" id="PTHR12215">
    <property type="entry name" value="PHOSPHOPANTETHEINE TRANSFERASE"/>
    <property type="match status" value="1"/>
</dbReference>
<dbReference type="Gene3D" id="3.90.470.20">
    <property type="entry name" value="4'-phosphopantetheinyl transferase domain"/>
    <property type="match status" value="1"/>
</dbReference>
<name>A0A243ANU5_BACTU</name>
<dbReference type="GO" id="GO:0000287">
    <property type="term" value="F:magnesium ion binding"/>
    <property type="evidence" value="ECO:0007669"/>
    <property type="project" value="InterPro"/>
</dbReference>
<dbReference type="Pfam" id="PF22624">
    <property type="entry name" value="AASDHPPT_N"/>
    <property type="match status" value="1"/>
</dbReference>